<dbReference type="PANTHER" id="PTHR43861">
    <property type="entry name" value="TRANS-ACONITATE 2-METHYLTRANSFERASE-RELATED"/>
    <property type="match status" value="1"/>
</dbReference>
<dbReference type="InterPro" id="IPR029063">
    <property type="entry name" value="SAM-dependent_MTases_sf"/>
</dbReference>
<dbReference type="GO" id="GO:0008168">
    <property type="term" value="F:methyltransferase activity"/>
    <property type="evidence" value="ECO:0007669"/>
    <property type="project" value="UniProtKB-KW"/>
</dbReference>
<name>A0ABV0JTG5_9CYAN</name>
<dbReference type="Gene3D" id="2.60.40.10">
    <property type="entry name" value="Immunoglobulins"/>
    <property type="match status" value="1"/>
</dbReference>
<keyword evidence="3" id="KW-1185">Reference proteome</keyword>
<dbReference type="InterPro" id="IPR013783">
    <property type="entry name" value="Ig-like_fold"/>
</dbReference>
<gene>
    <name evidence="2" type="ORF">NDI37_20015</name>
</gene>
<sequence>MELEELKRNWNEFGRRDPLWAILTNPTKKGNKWEPDEFFKTGEEEIESVINYINSLGIAYSRKKALDFGCGVGRLTQALFHYFDEACGIDIAPSMIELARKYNRYGDKCQYYVNESDDLRLFKDNSFNFIYSKIVLQHIRPEYSKNYIKEFLRILTPGGLMVFQIPSEPVPIEYLTTLGDSAYNAQITLLEPLPLLKAGGEATIKVSVKNISDVTWPSLSESQGKYMINLGNHWLNKAGKIIMNDDGRKPLPKSIKPLEEAEISLDITIPGEPGNCLLELDMVHEGVTWFKEKGSQTTRVSVQVEKAFQLKDIGQSILNLYRMVAGINVPKNSSNFFVPTMEMYGIQKDVVLELIDCGGGKLIDVQQDFSVGQGWLSYLYCVIKE</sequence>
<dbReference type="GO" id="GO:0032259">
    <property type="term" value="P:methylation"/>
    <property type="evidence" value="ECO:0007669"/>
    <property type="project" value="UniProtKB-KW"/>
</dbReference>
<proteinExistence type="predicted"/>
<reference evidence="2 3" key="1">
    <citation type="submission" date="2022-04" db="EMBL/GenBank/DDBJ databases">
        <title>Positive selection, recombination, and allopatry shape intraspecific diversity of widespread and dominant cyanobacteria.</title>
        <authorList>
            <person name="Wei J."/>
            <person name="Shu W."/>
            <person name="Hu C."/>
        </authorList>
    </citation>
    <scope>NUCLEOTIDE SEQUENCE [LARGE SCALE GENOMIC DNA]</scope>
    <source>
        <strain evidence="2 3">GB2-A5</strain>
    </source>
</reference>
<evidence type="ECO:0000259" key="1">
    <source>
        <dbReference type="Pfam" id="PF08241"/>
    </source>
</evidence>
<protein>
    <submittedName>
        <fullName evidence="2">Class I SAM-dependent methyltransferase</fullName>
    </submittedName>
</protein>
<evidence type="ECO:0000313" key="3">
    <source>
        <dbReference type="Proteomes" id="UP001442494"/>
    </source>
</evidence>
<evidence type="ECO:0000313" key="2">
    <source>
        <dbReference type="EMBL" id="MEP0866743.1"/>
    </source>
</evidence>
<keyword evidence="2" id="KW-0808">Transferase</keyword>
<dbReference type="Pfam" id="PF08241">
    <property type="entry name" value="Methyltransf_11"/>
    <property type="match status" value="1"/>
</dbReference>
<organism evidence="2 3">
    <name type="scientific">Funiculus sociatus GB2-A5</name>
    <dbReference type="NCBI Taxonomy" id="2933946"/>
    <lineage>
        <taxon>Bacteria</taxon>
        <taxon>Bacillati</taxon>
        <taxon>Cyanobacteriota</taxon>
        <taxon>Cyanophyceae</taxon>
        <taxon>Coleofasciculales</taxon>
        <taxon>Coleofasciculaceae</taxon>
        <taxon>Funiculus</taxon>
    </lineage>
</organism>
<keyword evidence="2" id="KW-0489">Methyltransferase</keyword>
<dbReference type="EMBL" id="JAMPKK010000050">
    <property type="protein sequence ID" value="MEP0866743.1"/>
    <property type="molecule type" value="Genomic_DNA"/>
</dbReference>
<comment type="caution">
    <text evidence="2">The sequence shown here is derived from an EMBL/GenBank/DDBJ whole genome shotgun (WGS) entry which is preliminary data.</text>
</comment>
<dbReference type="InterPro" id="IPR013216">
    <property type="entry name" value="Methyltransf_11"/>
</dbReference>
<accession>A0ABV0JTG5</accession>
<dbReference type="CDD" id="cd02440">
    <property type="entry name" value="AdoMet_MTases"/>
    <property type="match status" value="1"/>
</dbReference>
<dbReference type="Proteomes" id="UP001442494">
    <property type="component" value="Unassembled WGS sequence"/>
</dbReference>
<dbReference type="SUPFAM" id="SSF53335">
    <property type="entry name" value="S-adenosyl-L-methionine-dependent methyltransferases"/>
    <property type="match status" value="1"/>
</dbReference>
<feature type="domain" description="Methyltransferase type 11" evidence="1">
    <location>
        <begin position="66"/>
        <end position="163"/>
    </location>
</feature>
<dbReference type="Gene3D" id="3.40.50.150">
    <property type="entry name" value="Vaccinia Virus protein VP39"/>
    <property type="match status" value="1"/>
</dbReference>
<dbReference type="RefSeq" id="WP_190425310.1">
    <property type="nucleotide sequence ID" value="NZ_JAMPKK010000050.1"/>
</dbReference>